<dbReference type="KEGG" id="tel:tll0158"/>
<dbReference type="RefSeq" id="WP_011056013.1">
    <property type="nucleotide sequence ID" value="NC_004113.1"/>
</dbReference>
<gene>
    <name evidence="9" type="ordered locus">tll0158</name>
</gene>
<keyword evidence="10" id="KW-1185">Reference proteome</keyword>
<feature type="transmembrane region" description="Helical" evidence="6">
    <location>
        <begin position="118"/>
        <end position="137"/>
    </location>
</feature>
<comment type="subcellular location">
    <subcellularLocation>
        <location evidence="1">Membrane</location>
        <topology evidence="1">Multi-pass membrane protein</topology>
    </subcellularLocation>
</comment>
<dbReference type="Pfam" id="PF00999">
    <property type="entry name" value="Na_H_Exchanger"/>
    <property type="match status" value="1"/>
</dbReference>
<feature type="domain" description="UspA" evidence="7">
    <location>
        <begin position="417"/>
        <end position="532"/>
    </location>
</feature>
<dbReference type="Gene3D" id="3.40.50.12370">
    <property type="match status" value="1"/>
</dbReference>
<accession>Q8DMG0</accession>
<feature type="transmembrane region" description="Helical" evidence="6">
    <location>
        <begin position="149"/>
        <end position="175"/>
    </location>
</feature>
<evidence type="ECO:0000259" key="7">
    <source>
        <dbReference type="Pfam" id="PF00582"/>
    </source>
</evidence>
<feature type="domain" description="Cation/H+ exchanger transmembrane" evidence="8">
    <location>
        <begin position="16"/>
        <end position="387"/>
    </location>
</feature>
<comment type="similarity">
    <text evidence="2">Belongs to the universal stress protein A family.</text>
</comment>
<dbReference type="Pfam" id="PF00582">
    <property type="entry name" value="Usp"/>
    <property type="match status" value="1"/>
</dbReference>
<dbReference type="InterPro" id="IPR038770">
    <property type="entry name" value="Na+/solute_symporter_sf"/>
</dbReference>
<evidence type="ECO:0000256" key="6">
    <source>
        <dbReference type="SAM" id="Phobius"/>
    </source>
</evidence>
<dbReference type="AlphaFoldDB" id="Q8DMG0"/>
<evidence type="ECO:0000256" key="1">
    <source>
        <dbReference type="ARBA" id="ARBA00004141"/>
    </source>
</evidence>
<dbReference type="CDD" id="cd00293">
    <property type="entry name" value="USP-like"/>
    <property type="match status" value="1"/>
</dbReference>
<dbReference type="EnsemblBacteria" id="BAC07711">
    <property type="protein sequence ID" value="BAC07711"/>
    <property type="gene ID" value="BAC07711"/>
</dbReference>
<dbReference type="InterPro" id="IPR006153">
    <property type="entry name" value="Cation/H_exchanger_TM"/>
</dbReference>
<keyword evidence="4 6" id="KW-1133">Transmembrane helix</keyword>
<dbReference type="InterPro" id="IPR006016">
    <property type="entry name" value="UspA"/>
</dbReference>
<dbReference type="Proteomes" id="UP000000440">
    <property type="component" value="Chromosome"/>
</dbReference>
<dbReference type="GO" id="GO:1902600">
    <property type="term" value="P:proton transmembrane transport"/>
    <property type="evidence" value="ECO:0007669"/>
    <property type="project" value="InterPro"/>
</dbReference>
<dbReference type="Gene3D" id="1.20.1530.20">
    <property type="match status" value="1"/>
</dbReference>
<dbReference type="STRING" id="197221.gene:10746738"/>
<keyword evidence="3 6" id="KW-0812">Transmembrane</keyword>
<feature type="transmembrane region" description="Helical" evidence="6">
    <location>
        <begin position="195"/>
        <end position="218"/>
    </location>
</feature>
<dbReference type="PRINTS" id="PR01438">
    <property type="entry name" value="UNVRSLSTRESS"/>
</dbReference>
<reference evidence="9 10" key="1">
    <citation type="journal article" date="2002" name="DNA Res.">
        <title>Complete genome structure of the thermophilic cyanobacterium Thermosynechococcus elongatus BP-1.</title>
        <authorList>
            <person name="Nakamura Y."/>
            <person name="Kaneko T."/>
            <person name="Sato S."/>
            <person name="Ikeuchi M."/>
            <person name="Katoh H."/>
            <person name="Sasamoto S."/>
            <person name="Watanabe A."/>
            <person name="Iriguchi M."/>
            <person name="Kawashima K."/>
            <person name="Kimura T."/>
            <person name="Kishida Y."/>
            <person name="Kiyokawa C."/>
            <person name="Kohara M."/>
            <person name="Matsumoto M."/>
            <person name="Matsuno A."/>
            <person name="Nakazaki N."/>
            <person name="Shimpo S."/>
            <person name="Sugimoto M."/>
            <person name="Takeuchi C."/>
            <person name="Yamada M."/>
            <person name="Tabata S."/>
        </authorList>
    </citation>
    <scope>NUCLEOTIDE SEQUENCE [LARGE SCALE GENOMIC DNA]</scope>
    <source>
        <strain evidence="10">IAM M-273 / NIES-2133 / BP-1</strain>
    </source>
</reference>
<keyword evidence="5 6" id="KW-0472">Membrane</keyword>
<evidence type="ECO:0000256" key="2">
    <source>
        <dbReference type="ARBA" id="ARBA00008791"/>
    </source>
</evidence>
<sequence>MAAILETLALILLLGFFAGQLARRLGAPALIGMMLAGILLGPAALNLLDTDILRAAPTLRAVAVMVILMKAGLGLDRQKLVQQGTVALRLGVLPALCEMAVVAGMAILLLGFDLRQGLLLGAIVAPESPAVIVPGMLRLKSLGWGVDKGISDAILSGSAISDVVVLLLFSLLMGADQGRGFLGDLPPAIAVGVQALLEIGGGLIVGYGLAWALVFVLVKQNWSQNRVQTTLVAAAVALGAVGLADRLPLFSGYVAVMSAGFFLIEMDAPLGRQLRVGFDGLWQVAEIFLFVLLGASVQLGVLQRSLGVGLVILAGGTFIGRGIGWYLSTLGSDWTRSERLFLLPGNSAKATVQAAIGALPLSAGVPGAETMLAIAVLSILITAPIGAWAIPTFAPKLLQKGEVDPTKVLLQPRVVLLAPVDVSSVTPYVLQKAAELARRADAEVIVLHVQDIPDPQAVATLKAQMKQYLADIRYRFILTAGPITEAILETATLYNVTEIILGKHGQKGLKRVLMGSVCQSILEASTRPVLIVEEPRL</sequence>
<dbReference type="eggNOG" id="COG0025">
    <property type="taxonomic scope" value="Bacteria"/>
</dbReference>
<feature type="transmembrane region" description="Helical" evidence="6">
    <location>
        <begin position="280"/>
        <end position="301"/>
    </location>
</feature>
<evidence type="ECO:0000256" key="5">
    <source>
        <dbReference type="ARBA" id="ARBA00023136"/>
    </source>
</evidence>
<evidence type="ECO:0000256" key="3">
    <source>
        <dbReference type="ARBA" id="ARBA00022692"/>
    </source>
</evidence>
<protein>
    <submittedName>
        <fullName evidence="9">Sodium/hydrogen antiporter</fullName>
    </submittedName>
</protein>
<evidence type="ECO:0000256" key="4">
    <source>
        <dbReference type="ARBA" id="ARBA00022989"/>
    </source>
</evidence>
<dbReference type="PANTHER" id="PTHR31102:SF1">
    <property type="entry name" value="CATION_H+ EXCHANGER DOMAIN-CONTAINING PROTEIN"/>
    <property type="match status" value="1"/>
</dbReference>
<evidence type="ECO:0000259" key="8">
    <source>
        <dbReference type="Pfam" id="PF00999"/>
    </source>
</evidence>
<dbReference type="GO" id="GO:0015297">
    <property type="term" value="F:antiporter activity"/>
    <property type="evidence" value="ECO:0007669"/>
    <property type="project" value="InterPro"/>
</dbReference>
<evidence type="ECO:0000313" key="9">
    <source>
        <dbReference type="EMBL" id="BAC07711.1"/>
    </source>
</evidence>
<dbReference type="PANTHER" id="PTHR31102">
    <property type="match status" value="1"/>
</dbReference>
<dbReference type="EMBL" id="BA000039">
    <property type="protein sequence ID" value="BAC07711.1"/>
    <property type="molecule type" value="Genomic_DNA"/>
</dbReference>
<dbReference type="eggNOG" id="COG0589">
    <property type="taxonomic scope" value="Bacteria"/>
</dbReference>
<name>Q8DMG0_THEVB</name>
<proteinExistence type="inferred from homology"/>
<feature type="transmembrane region" description="Helical" evidence="6">
    <location>
        <begin position="227"/>
        <end position="244"/>
    </location>
</feature>
<dbReference type="InterPro" id="IPR006015">
    <property type="entry name" value="Universal_stress_UspA"/>
</dbReference>
<feature type="transmembrane region" description="Helical" evidence="6">
    <location>
        <begin position="307"/>
        <end position="328"/>
    </location>
</feature>
<evidence type="ECO:0000313" key="10">
    <source>
        <dbReference type="Proteomes" id="UP000000440"/>
    </source>
</evidence>
<feature type="transmembrane region" description="Helical" evidence="6">
    <location>
        <begin position="371"/>
        <end position="390"/>
    </location>
</feature>
<dbReference type="GO" id="GO:0016020">
    <property type="term" value="C:membrane"/>
    <property type="evidence" value="ECO:0007669"/>
    <property type="project" value="UniProtKB-SubCell"/>
</dbReference>
<feature type="transmembrane region" description="Helical" evidence="6">
    <location>
        <begin position="87"/>
        <end position="112"/>
    </location>
</feature>
<dbReference type="InterPro" id="IPR051843">
    <property type="entry name" value="CPA1_transporter"/>
</dbReference>
<dbReference type="SUPFAM" id="SSF52402">
    <property type="entry name" value="Adenine nucleotide alpha hydrolases-like"/>
    <property type="match status" value="1"/>
</dbReference>
<organism evidence="9 10">
    <name type="scientific">Thermosynechococcus vestitus (strain NIES-2133 / IAM M-273 / BP-1)</name>
    <dbReference type="NCBI Taxonomy" id="197221"/>
    <lineage>
        <taxon>Bacteria</taxon>
        <taxon>Bacillati</taxon>
        <taxon>Cyanobacteriota</taxon>
        <taxon>Cyanophyceae</taxon>
        <taxon>Acaryochloridales</taxon>
        <taxon>Thermosynechococcaceae</taxon>
        <taxon>Thermosynechococcus</taxon>
    </lineage>
</organism>